<proteinExistence type="predicted"/>
<dbReference type="SUPFAM" id="SSF55729">
    <property type="entry name" value="Acyl-CoA N-acyltransferases (Nat)"/>
    <property type="match status" value="1"/>
</dbReference>
<evidence type="ECO:0000313" key="2">
    <source>
        <dbReference type="EMBL" id="SNR14600.1"/>
    </source>
</evidence>
<dbReference type="AlphaFoldDB" id="A0A238U871"/>
<accession>A0A238U871</accession>
<reference evidence="2 3" key="1">
    <citation type="submission" date="2017-07" db="EMBL/GenBank/DDBJ databases">
        <authorList>
            <person name="Sun Z.S."/>
            <person name="Albrecht U."/>
            <person name="Echele G."/>
            <person name="Lee C.C."/>
        </authorList>
    </citation>
    <scope>NUCLEOTIDE SEQUENCE [LARGE SCALE GENOMIC DNA]</scope>
    <source>
        <strain evidence="3">type strain: KCTC 22618</strain>
    </source>
</reference>
<feature type="domain" description="N-acetyltransferase" evidence="1">
    <location>
        <begin position="4"/>
        <end position="150"/>
    </location>
</feature>
<sequence length="153" mass="17905">MEFIKVSTLHYNEIQSLKELWNAEYPECIRYNTTNEFNNYLDSLIKVNHVLVKENNTIVGWYADFEREEERWFLMILNQKTQGKGIGKHLISNAKQNHSILNGWVVTNNDYKKSDGTLYKSPIGFYKKLGFTFFEDITLNSSGLKAIKIQLKS</sequence>
<name>A0A238U871_9FLAO</name>
<dbReference type="Pfam" id="PF13508">
    <property type="entry name" value="Acetyltransf_7"/>
    <property type="match status" value="1"/>
</dbReference>
<dbReference type="InterPro" id="IPR016181">
    <property type="entry name" value="Acyl_CoA_acyltransferase"/>
</dbReference>
<dbReference type="PROSITE" id="PS51186">
    <property type="entry name" value="GNAT"/>
    <property type="match status" value="1"/>
</dbReference>
<dbReference type="GO" id="GO:0016747">
    <property type="term" value="F:acyltransferase activity, transferring groups other than amino-acyl groups"/>
    <property type="evidence" value="ECO:0007669"/>
    <property type="project" value="InterPro"/>
</dbReference>
<evidence type="ECO:0000259" key="1">
    <source>
        <dbReference type="PROSITE" id="PS51186"/>
    </source>
</evidence>
<organism evidence="2 3">
    <name type="scientific">Tenacibaculum jejuense</name>
    <dbReference type="NCBI Taxonomy" id="584609"/>
    <lineage>
        <taxon>Bacteria</taxon>
        <taxon>Pseudomonadati</taxon>
        <taxon>Bacteroidota</taxon>
        <taxon>Flavobacteriia</taxon>
        <taxon>Flavobacteriales</taxon>
        <taxon>Flavobacteriaceae</taxon>
        <taxon>Tenacibaculum</taxon>
    </lineage>
</organism>
<dbReference type="Gene3D" id="3.40.630.30">
    <property type="match status" value="1"/>
</dbReference>
<dbReference type="KEGG" id="tje:TJEJU_0830"/>
<dbReference type="RefSeq" id="WP_095069698.1">
    <property type="nucleotide sequence ID" value="NZ_LT899436.1"/>
</dbReference>
<dbReference type="EMBL" id="LT899436">
    <property type="protein sequence ID" value="SNR14600.1"/>
    <property type="molecule type" value="Genomic_DNA"/>
</dbReference>
<protein>
    <recommendedName>
        <fullName evidence="1">N-acetyltransferase domain-containing protein</fullName>
    </recommendedName>
</protein>
<keyword evidence="3" id="KW-1185">Reference proteome</keyword>
<gene>
    <name evidence="2" type="ORF">TJEJU_0830</name>
</gene>
<dbReference type="Proteomes" id="UP000215214">
    <property type="component" value="Chromosome TJEJU"/>
</dbReference>
<evidence type="ECO:0000313" key="3">
    <source>
        <dbReference type="Proteomes" id="UP000215214"/>
    </source>
</evidence>
<dbReference type="OrthoDB" id="1073140at2"/>
<dbReference type="InterPro" id="IPR000182">
    <property type="entry name" value="GNAT_dom"/>
</dbReference>